<dbReference type="Pfam" id="PF14223">
    <property type="entry name" value="Retrotran_gag_2"/>
    <property type="match status" value="1"/>
</dbReference>
<dbReference type="PANTHER" id="PTHR35317">
    <property type="entry name" value="OS04G0629600 PROTEIN"/>
    <property type="match status" value="1"/>
</dbReference>
<gene>
    <name evidence="1" type="ORF">OLEA9_A093423</name>
</gene>
<dbReference type="Proteomes" id="UP000594638">
    <property type="component" value="Unassembled WGS sequence"/>
</dbReference>
<name>A0A8S0VMK0_OLEEU</name>
<keyword evidence="2" id="KW-1185">Reference proteome</keyword>
<proteinExistence type="predicted"/>
<dbReference type="PANTHER" id="PTHR35317:SF27">
    <property type="entry name" value="RETROVIRUS-RELATED POL POLYPROTEIN FROM TRANSPOSON TNT 1-94"/>
    <property type="match status" value="1"/>
</dbReference>
<dbReference type="OrthoDB" id="913710at2759"/>
<accession>A0A8S0VMK0</accession>
<organism evidence="1 2">
    <name type="scientific">Olea europaea subsp. europaea</name>
    <dbReference type="NCBI Taxonomy" id="158383"/>
    <lineage>
        <taxon>Eukaryota</taxon>
        <taxon>Viridiplantae</taxon>
        <taxon>Streptophyta</taxon>
        <taxon>Embryophyta</taxon>
        <taxon>Tracheophyta</taxon>
        <taxon>Spermatophyta</taxon>
        <taxon>Magnoliopsida</taxon>
        <taxon>eudicotyledons</taxon>
        <taxon>Gunneridae</taxon>
        <taxon>Pentapetalae</taxon>
        <taxon>asterids</taxon>
        <taxon>lamiids</taxon>
        <taxon>Lamiales</taxon>
        <taxon>Oleaceae</taxon>
        <taxon>Oleeae</taxon>
        <taxon>Olea</taxon>
    </lineage>
</organism>
<protein>
    <submittedName>
        <fullName evidence="1">Uncharacterized protein</fullName>
    </submittedName>
</protein>
<evidence type="ECO:0000313" key="1">
    <source>
        <dbReference type="EMBL" id="CAA3032336.1"/>
    </source>
</evidence>
<comment type="caution">
    <text evidence="1">The sequence shown here is derived from an EMBL/GenBank/DDBJ whole genome shotgun (WGS) entry which is preliminary data.</text>
</comment>
<dbReference type="Gramene" id="OE9A093423T1">
    <property type="protein sequence ID" value="OE9A093423C1"/>
    <property type="gene ID" value="OE9A093423"/>
</dbReference>
<dbReference type="EMBL" id="CACTIH010009563">
    <property type="protein sequence ID" value="CAA3032336.1"/>
    <property type="molecule type" value="Genomic_DNA"/>
</dbReference>
<sequence>MRICLKMLKIEFETLKILDIKSILEYFTRVIKIVNNMKCKGEKIKDLYIIEKILRSLNSKFYNVVIAIEESKDLSTITVDELLASLEIHEQHINKKLHQNLLIKHCNQCFLFKKIKKNNEIHNQVEERVGFKEDEVLIIEEEEEDLTSQWTWNSTTILLKRKRLI</sequence>
<evidence type="ECO:0000313" key="2">
    <source>
        <dbReference type="Proteomes" id="UP000594638"/>
    </source>
</evidence>
<dbReference type="AlphaFoldDB" id="A0A8S0VMK0"/>
<reference evidence="1 2" key="1">
    <citation type="submission" date="2019-12" db="EMBL/GenBank/DDBJ databases">
        <authorList>
            <person name="Alioto T."/>
            <person name="Alioto T."/>
            <person name="Gomez Garrido J."/>
        </authorList>
    </citation>
    <scope>NUCLEOTIDE SEQUENCE [LARGE SCALE GENOMIC DNA]</scope>
</reference>